<gene>
    <name evidence="1" type="ORF">Asulf_01300</name>
</gene>
<dbReference type="HOGENOM" id="CLU_2597503_0_0_2"/>
<organism evidence="1 2">
    <name type="scientific">Archaeoglobus sulfaticallidus PM70-1</name>
    <dbReference type="NCBI Taxonomy" id="387631"/>
    <lineage>
        <taxon>Archaea</taxon>
        <taxon>Methanobacteriati</taxon>
        <taxon>Methanobacteriota</taxon>
        <taxon>Archaeoglobi</taxon>
        <taxon>Archaeoglobales</taxon>
        <taxon>Archaeoglobaceae</taxon>
        <taxon>Archaeoglobus</taxon>
    </lineage>
</organism>
<dbReference type="RefSeq" id="WP_015590891.1">
    <property type="nucleotide sequence ID" value="NC_021169.1"/>
</dbReference>
<evidence type="ECO:0000313" key="1">
    <source>
        <dbReference type="EMBL" id="AGK61293.1"/>
    </source>
</evidence>
<evidence type="ECO:0000313" key="2">
    <source>
        <dbReference type="Proteomes" id="UP000013307"/>
    </source>
</evidence>
<dbReference type="EMBL" id="CP005290">
    <property type="protein sequence ID" value="AGK61293.1"/>
    <property type="molecule type" value="Genomic_DNA"/>
</dbReference>
<accession>N0BE49</accession>
<dbReference type="Proteomes" id="UP000013307">
    <property type="component" value="Chromosome"/>
</dbReference>
<dbReference type="KEGG" id="ast:Asulf_01300"/>
<reference evidence="1 2" key="1">
    <citation type="journal article" date="2013" name="Genome Announc.">
        <title>Complete Genome Sequence of the Thermophilic and Facultatively Chemolithoautotrophic Sulfate Reducer Archaeoglobus sulfaticallidus Strain PM70-1T.</title>
        <authorList>
            <person name="Stokke R."/>
            <person name="Hocking W.P."/>
            <person name="Steinsbu B.O."/>
            <person name="Steen I.H."/>
        </authorList>
    </citation>
    <scope>NUCLEOTIDE SEQUENCE [LARGE SCALE GENOMIC DNA]</scope>
    <source>
        <strain evidence="1">PM70-1</strain>
    </source>
</reference>
<name>N0BE49_9EURY</name>
<protein>
    <submittedName>
        <fullName evidence="1">Uncharacterized protein</fullName>
    </submittedName>
</protein>
<sequence length="79" mass="9731">MLHTRWLVKRKLDVRPLKKFALKLPEGFALKEVLLMERDEITAEEAIIKVEIWTRLLEMDLWRMERPEMEMRRNIRVLK</sequence>
<keyword evidence="2" id="KW-1185">Reference proteome</keyword>
<proteinExistence type="predicted"/>
<dbReference type="AlphaFoldDB" id="N0BE49"/>
<dbReference type="GeneID" id="15392940"/>